<dbReference type="EMBL" id="LGRX02010728">
    <property type="protein sequence ID" value="KAK3269804.1"/>
    <property type="molecule type" value="Genomic_DNA"/>
</dbReference>
<accession>A0AAE0G1D0</accession>
<gene>
    <name evidence="2" type="ORF">CYMTET_21766</name>
</gene>
<name>A0AAE0G1D0_9CHLO</name>
<protein>
    <submittedName>
        <fullName evidence="2">Uncharacterized protein</fullName>
    </submittedName>
</protein>
<evidence type="ECO:0000256" key="1">
    <source>
        <dbReference type="SAM" id="MobiDB-lite"/>
    </source>
</evidence>
<proteinExistence type="predicted"/>
<organism evidence="2 3">
    <name type="scientific">Cymbomonas tetramitiformis</name>
    <dbReference type="NCBI Taxonomy" id="36881"/>
    <lineage>
        <taxon>Eukaryota</taxon>
        <taxon>Viridiplantae</taxon>
        <taxon>Chlorophyta</taxon>
        <taxon>Pyramimonadophyceae</taxon>
        <taxon>Pyramimonadales</taxon>
        <taxon>Pyramimonadaceae</taxon>
        <taxon>Cymbomonas</taxon>
    </lineage>
</organism>
<evidence type="ECO:0000313" key="3">
    <source>
        <dbReference type="Proteomes" id="UP001190700"/>
    </source>
</evidence>
<sequence length="107" mass="11995">MCVCMGLLPHHLSAPRSKNVGHGYRQEFCRRLGLPTTEAMLRLDGRMREKRKAAREARGTHTSKSAKLRKKLHNADRNVKGTVKPTYETGGDLDTDCFGKTIAIDDD</sequence>
<evidence type="ECO:0000313" key="2">
    <source>
        <dbReference type="EMBL" id="KAK3269804.1"/>
    </source>
</evidence>
<dbReference type="AlphaFoldDB" id="A0AAE0G1D0"/>
<dbReference type="Proteomes" id="UP001190700">
    <property type="component" value="Unassembled WGS sequence"/>
</dbReference>
<keyword evidence="3" id="KW-1185">Reference proteome</keyword>
<reference evidence="2 3" key="1">
    <citation type="journal article" date="2015" name="Genome Biol. Evol.">
        <title>Comparative Genomics of a Bacterivorous Green Alga Reveals Evolutionary Causalities and Consequences of Phago-Mixotrophic Mode of Nutrition.</title>
        <authorList>
            <person name="Burns J.A."/>
            <person name="Paasch A."/>
            <person name="Narechania A."/>
            <person name="Kim E."/>
        </authorList>
    </citation>
    <scope>NUCLEOTIDE SEQUENCE [LARGE SCALE GENOMIC DNA]</scope>
    <source>
        <strain evidence="2 3">PLY_AMNH</strain>
    </source>
</reference>
<comment type="caution">
    <text evidence="2">The sequence shown here is derived from an EMBL/GenBank/DDBJ whole genome shotgun (WGS) entry which is preliminary data.</text>
</comment>
<feature type="region of interest" description="Disordered" evidence="1">
    <location>
        <begin position="48"/>
        <end position="86"/>
    </location>
</feature>